<proteinExistence type="predicted"/>
<dbReference type="InterPro" id="IPR036890">
    <property type="entry name" value="HATPase_C_sf"/>
</dbReference>
<evidence type="ECO:0000256" key="4">
    <source>
        <dbReference type="ARBA" id="ARBA00022777"/>
    </source>
</evidence>
<evidence type="ECO:0000256" key="3">
    <source>
        <dbReference type="ARBA" id="ARBA00022679"/>
    </source>
</evidence>
<evidence type="ECO:0000256" key="1">
    <source>
        <dbReference type="ARBA" id="ARBA00000085"/>
    </source>
</evidence>
<name>A0A2P4R627_9LACO</name>
<dbReference type="InterPro" id="IPR011712">
    <property type="entry name" value="Sig_transdc_His_kin_sub3_dim/P"/>
</dbReference>
<dbReference type="Pfam" id="PF07730">
    <property type="entry name" value="HisKA_3"/>
    <property type="match status" value="1"/>
</dbReference>
<dbReference type="Gene3D" id="1.20.5.1930">
    <property type="match status" value="1"/>
</dbReference>
<feature type="transmembrane region" description="Helical" evidence="6">
    <location>
        <begin position="108"/>
        <end position="128"/>
    </location>
</feature>
<dbReference type="EMBL" id="PPWZ01000045">
    <property type="protein sequence ID" value="POH36719.1"/>
    <property type="molecule type" value="Genomic_DNA"/>
</dbReference>
<keyword evidence="6" id="KW-1133">Transmembrane helix</keyword>
<evidence type="ECO:0000256" key="2">
    <source>
        <dbReference type="ARBA" id="ARBA00012438"/>
    </source>
</evidence>
<feature type="domain" description="Signal transduction histidine kinase subgroup 3 dimerisation and phosphoacceptor" evidence="7">
    <location>
        <begin position="182"/>
        <end position="246"/>
    </location>
</feature>
<dbReference type="GO" id="GO:0046983">
    <property type="term" value="F:protein dimerization activity"/>
    <property type="evidence" value="ECO:0007669"/>
    <property type="project" value="InterPro"/>
</dbReference>
<keyword evidence="3" id="KW-0808">Transferase</keyword>
<evidence type="ECO:0000256" key="6">
    <source>
        <dbReference type="SAM" id="Phobius"/>
    </source>
</evidence>
<dbReference type="InterPro" id="IPR050482">
    <property type="entry name" value="Sensor_HK_TwoCompSys"/>
</dbReference>
<organism evidence="8">
    <name type="scientific">Companilactobacillus formosensis</name>
    <dbReference type="NCBI Taxonomy" id="1617889"/>
    <lineage>
        <taxon>Bacteria</taxon>
        <taxon>Bacillati</taxon>
        <taxon>Bacillota</taxon>
        <taxon>Bacilli</taxon>
        <taxon>Lactobacillales</taxon>
        <taxon>Lactobacillaceae</taxon>
        <taxon>Companilactobacillus</taxon>
    </lineage>
</organism>
<keyword evidence="5" id="KW-0902">Two-component regulatory system</keyword>
<dbReference type="AlphaFoldDB" id="A0A2P4R627"/>
<sequence length="371" mass="42370">MKKFIEKNILFPKRFGLMPYFWVFSLLLIISQILVTHKPFSWLDLVFALVYLKFYHDGYSIHRLVGLDIGIQFLIATYFTIKYPDGGGSLFIYTAWEIGSLPFKNKQFYQALIAYLIVSLSCVSYFIVTGPNKPYDIFATLFSLAFVIGSPFAARSVSNSYHRSYQARLNNRRFETIIKQNERDRIAKDLHDNLGQSFSMITLKSELANKLIDKDPQKAHQQLKDIAETSRSDLNLVRQIVADLNEKSIAGAMIDEEKNLSLAKIRQISINEDISNDWPKDIQHVLAAVIKEATTNVIRYSQANLMKFDFKEDSQNYLLEIQDDGIGLKSTKDHVSFGMVGMSTRLQDIDGKITVISNRGVTLKILIPKKA</sequence>
<dbReference type="EC" id="2.7.13.3" evidence="2"/>
<dbReference type="PANTHER" id="PTHR24421">
    <property type="entry name" value="NITRATE/NITRITE SENSOR PROTEIN NARX-RELATED"/>
    <property type="match status" value="1"/>
</dbReference>
<dbReference type="PANTHER" id="PTHR24421:SF63">
    <property type="entry name" value="SENSOR HISTIDINE KINASE DESK"/>
    <property type="match status" value="1"/>
</dbReference>
<gene>
    <name evidence="8" type="ORF">C2R26_06695</name>
</gene>
<keyword evidence="6" id="KW-0472">Membrane</keyword>
<evidence type="ECO:0000256" key="5">
    <source>
        <dbReference type="ARBA" id="ARBA00023012"/>
    </source>
</evidence>
<keyword evidence="4 8" id="KW-0418">Kinase</keyword>
<feature type="transmembrane region" description="Helical" evidence="6">
    <location>
        <begin position="20"/>
        <end position="40"/>
    </location>
</feature>
<feature type="transmembrane region" description="Helical" evidence="6">
    <location>
        <begin position="60"/>
        <end position="81"/>
    </location>
</feature>
<comment type="catalytic activity">
    <reaction evidence="1">
        <text>ATP + protein L-histidine = ADP + protein N-phospho-L-histidine.</text>
        <dbReference type="EC" id="2.7.13.3"/>
    </reaction>
</comment>
<evidence type="ECO:0000259" key="7">
    <source>
        <dbReference type="Pfam" id="PF07730"/>
    </source>
</evidence>
<dbReference type="Gene3D" id="3.30.565.10">
    <property type="entry name" value="Histidine kinase-like ATPase, C-terminal domain"/>
    <property type="match status" value="1"/>
</dbReference>
<evidence type="ECO:0000313" key="8">
    <source>
        <dbReference type="EMBL" id="POH36719.1"/>
    </source>
</evidence>
<protein>
    <recommendedName>
        <fullName evidence="2">histidine kinase</fullName>
        <ecNumber evidence="2">2.7.13.3</ecNumber>
    </recommendedName>
</protein>
<dbReference type="GO" id="GO:0000155">
    <property type="term" value="F:phosphorelay sensor kinase activity"/>
    <property type="evidence" value="ECO:0007669"/>
    <property type="project" value="InterPro"/>
</dbReference>
<feature type="transmembrane region" description="Helical" evidence="6">
    <location>
        <begin position="134"/>
        <end position="154"/>
    </location>
</feature>
<accession>A0A2P4R627</accession>
<dbReference type="SUPFAM" id="SSF55874">
    <property type="entry name" value="ATPase domain of HSP90 chaperone/DNA topoisomerase II/histidine kinase"/>
    <property type="match status" value="1"/>
</dbReference>
<comment type="caution">
    <text evidence="8">The sequence shown here is derived from an EMBL/GenBank/DDBJ whole genome shotgun (WGS) entry which is preliminary data.</text>
</comment>
<keyword evidence="6" id="KW-0812">Transmembrane</keyword>
<dbReference type="GO" id="GO:0016020">
    <property type="term" value="C:membrane"/>
    <property type="evidence" value="ECO:0007669"/>
    <property type="project" value="InterPro"/>
</dbReference>
<reference evidence="8" key="1">
    <citation type="submission" date="2018-01" db="EMBL/GenBank/DDBJ databases">
        <title>Genome sequnecing of Lactobacillus formosensis KACC 18721.</title>
        <authorList>
            <person name="Kim S.-J."/>
            <person name="Heo J."/>
        </authorList>
    </citation>
    <scope>NUCLEOTIDE SEQUENCE</scope>
    <source>
        <strain evidence="8">KACC 18721</strain>
    </source>
</reference>